<dbReference type="Proteomes" id="UP000438429">
    <property type="component" value="Unassembled WGS sequence"/>
</dbReference>
<organism evidence="1 2">
    <name type="scientific">Scophthalmus maximus</name>
    <name type="common">Turbot</name>
    <name type="synonym">Psetta maxima</name>
    <dbReference type="NCBI Taxonomy" id="52904"/>
    <lineage>
        <taxon>Eukaryota</taxon>
        <taxon>Metazoa</taxon>
        <taxon>Chordata</taxon>
        <taxon>Craniata</taxon>
        <taxon>Vertebrata</taxon>
        <taxon>Euteleostomi</taxon>
        <taxon>Actinopterygii</taxon>
        <taxon>Neopterygii</taxon>
        <taxon>Teleostei</taxon>
        <taxon>Neoteleostei</taxon>
        <taxon>Acanthomorphata</taxon>
        <taxon>Carangaria</taxon>
        <taxon>Pleuronectiformes</taxon>
        <taxon>Pleuronectoidei</taxon>
        <taxon>Scophthalmidae</taxon>
        <taxon>Scophthalmus</taxon>
    </lineage>
</organism>
<evidence type="ECO:0000313" key="2">
    <source>
        <dbReference type="Proteomes" id="UP000438429"/>
    </source>
</evidence>
<dbReference type="AlphaFoldDB" id="A0A6A4T3W4"/>
<reference evidence="1 2" key="1">
    <citation type="submission" date="2019-06" db="EMBL/GenBank/DDBJ databases">
        <title>Draft genomes of female and male turbot (Scophthalmus maximus).</title>
        <authorList>
            <person name="Xu H."/>
            <person name="Xu X.-W."/>
            <person name="Shao C."/>
            <person name="Chen S."/>
        </authorList>
    </citation>
    <scope>NUCLEOTIDE SEQUENCE [LARGE SCALE GENOMIC DNA]</scope>
    <source>
        <strain evidence="1">Ysfricsl-2016a</strain>
        <tissue evidence="1">Blood</tissue>
    </source>
</reference>
<sequence>MPVLPGPLPTNIGYRSLRSVIIGIGPEKDRSTTFTDYRSTEDELPPRLLLVKVTEDTNRRRLHCFKDEEKEKEPETFKSEFVVDGETIRPRRRRSSMTRGIYSD</sequence>
<name>A0A6A4T3W4_SCOMX</name>
<evidence type="ECO:0000313" key="1">
    <source>
        <dbReference type="EMBL" id="KAF0040847.1"/>
    </source>
</evidence>
<accession>A0A6A4T3W4</accession>
<protein>
    <submittedName>
        <fullName evidence="1">Uncharacterized protein</fullName>
    </submittedName>
</protein>
<dbReference type="EMBL" id="VEVO01000006">
    <property type="protein sequence ID" value="KAF0040847.1"/>
    <property type="molecule type" value="Genomic_DNA"/>
</dbReference>
<proteinExistence type="predicted"/>
<comment type="caution">
    <text evidence="1">The sequence shown here is derived from an EMBL/GenBank/DDBJ whole genome shotgun (WGS) entry which is preliminary data.</text>
</comment>
<gene>
    <name evidence="1" type="ORF">F2P81_006745</name>
</gene>